<organism evidence="2 3">
    <name type="scientific">Bombiscardovia coagulans</name>
    <dbReference type="NCBI Taxonomy" id="686666"/>
    <lineage>
        <taxon>Bacteria</taxon>
        <taxon>Bacillati</taxon>
        <taxon>Actinomycetota</taxon>
        <taxon>Actinomycetes</taxon>
        <taxon>Bifidobacteriales</taxon>
        <taxon>Bifidobacteriaceae</taxon>
        <taxon>Bombiscardovia</taxon>
    </lineage>
</organism>
<reference evidence="2 3" key="1">
    <citation type="journal article" date="2017" name="BMC Genomics">
        <title>Comparative genomic and phylogenomic analyses of the Bifidobacteriaceae family.</title>
        <authorList>
            <person name="Lugli G.A."/>
            <person name="Milani C."/>
            <person name="Turroni F."/>
            <person name="Duranti S."/>
            <person name="Mancabelli L."/>
            <person name="Mangifesta M."/>
            <person name="Ferrario C."/>
            <person name="Modesto M."/>
            <person name="Mattarelli P."/>
            <person name="Jiri K."/>
            <person name="van Sinderen D."/>
            <person name="Ventura M."/>
        </authorList>
    </citation>
    <scope>NUCLEOTIDE SEQUENCE [LARGE SCALE GENOMIC DNA]</scope>
    <source>
        <strain evidence="2 3">DSM 22924</strain>
    </source>
</reference>
<keyword evidence="1" id="KW-1133">Transmembrane helix</keyword>
<comment type="caution">
    <text evidence="2">The sequence shown here is derived from an EMBL/GenBank/DDBJ whole genome shotgun (WGS) entry which is preliminary data.</text>
</comment>
<accession>A0A261ESR4</accession>
<feature type="transmembrane region" description="Helical" evidence="1">
    <location>
        <begin position="31"/>
        <end position="49"/>
    </location>
</feature>
<keyword evidence="1" id="KW-0812">Transmembrane</keyword>
<evidence type="ECO:0000256" key="1">
    <source>
        <dbReference type="SAM" id="Phobius"/>
    </source>
</evidence>
<dbReference type="Proteomes" id="UP000216004">
    <property type="component" value="Unassembled WGS sequence"/>
</dbReference>
<protein>
    <submittedName>
        <fullName evidence="2">Uncharacterized protein</fullName>
    </submittedName>
</protein>
<dbReference type="AlphaFoldDB" id="A0A261ESR4"/>
<dbReference type="EMBL" id="MWWS01000004">
    <property type="protein sequence ID" value="OZG49891.1"/>
    <property type="molecule type" value="Genomic_DNA"/>
</dbReference>
<gene>
    <name evidence="2" type="ORF">BOCO_0408</name>
</gene>
<name>A0A261ESR4_9BIFI</name>
<keyword evidence="3" id="KW-1185">Reference proteome</keyword>
<evidence type="ECO:0000313" key="3">
    <source>
        <dbReference type="Proteomes" id="UP000216004"/>
    </source>
</evidence>
<evidence type="ECO:0000313" key="2">
    <source>
        <dbReference type="EMBL" id="OZG49891.1"/>
    </source>
</evidence>
<proteinExistence type="predicted"/>
<keyword evidence="1" id="KW-0472">Membrane</keyword>
<sequence length="74" mass="8522">MRDMFWISCISFFILLDMVCAGMEYQQAAWGHILVTMSCALVFACTLYLKHSSRKLLTRIVSEDRISSITEEPL</sequence>